<evidence type="ECO:0000256" key="1">
    <source>
        <dbReference type="ARBA" id="ARBA00022729"/>
    </source>
</evidence>
<dbReference type="EMBL" id="JACRSQ010000036">
    <property type="protein sequence ID" value="MBC8544911.1"/>
    <property type="molecule type" value="Genomic_DNA"/>
</dbReference>
<dbReference type="AlphaFoldDB" id="A0A926I3A0"/>
<reference evidence="4" key="1">
    <citation type="submission" date="2020-08" db="EMBL/GenBank/DDBJ databases">
        <title>Genome public.</title>
        <authorList>
            <person name="Liu C."/>
            <person name="Sun Q."/>
        </authorList>
    </citation>
    <scope>NUCLEOTIDE SEQUENCE</scope>
    <source>
        <strain evidence="4">NSJ-32</strain>
    </source>
</reference>
<dbReference type="SUPFAM" id="SSF53850">
    <property type="entry name" value="Periplasmic binding protein-like II"/>
    <property type="match status" value="1"/>
</dbReference>
<protein>
    <submittedName>
        <fullName evidence="4">Extracellular solute-binding protein</fullName>
    </submittedName>
</protein>
<feature type="compositionally biased region" description="Low complexity" evidence="2">
    <location>
        <begin position="30"/>
        <end position="42"/>
    </location>
</feature>
<dbReference type="Proteomes" id="UP000657006">
    <property type="component" value="Unassembled WGS sequence"/>
</dbReference>
<evidence type="ECO:0000256" key="2">
    <source>
        <dbReference type="SAM" id="MobiDB-lite"/>
    </source>
</evidence>
<gene>
    <name evidence="4" type="ORF">H8730_15305</name>
</gene>
<feature type="chain" id="PRO_5038361337" evidence="3">
    <location>
        <begin position="24"/>
        <end position="550"/>
    </location>
</feature>
<evidence type="ECO:0000256" key="3">
    <source>
        <dbReference type="SAM" id="SignalP"/>
    </source>
</evidence>
<organism evidence="4 5">
    <name type="scientific">Bianquea renquensis</name>
    <dbReference type="NCBI Taxonomy" id="2763661"/>
    <lineage>
        <taxon>Bacteria</taxon>
        <taxon>Bacillati</taxon>
        <taxon>Bacillota</taxon>
        <taxon>Clostridia</taxon>
        <taxon>Eubacteriales</taxon>
        <taxon>Bianqueaceae</taxon>
        <taxon>Bianquea</taxon>
    </lineage>
</organism>
<accession>A0A926I3A0</accession>
<feature type="region of interest" description="Disordered" evidence="2">
    <location>
        <begin position="26"/>
        <end position="56"/>
    </location>
</feature>
<dbReference type="Gene3D" id="3.40.190.10">
    <property type="entry name" value="Periplasmic binding protein-like II"/>
    <property type="match status" value="2"/>
</dbReference>
<proteinExistence type="predicted"/>
<sequence length="550" mass="60775">MKRSKKILSALLAVIMVIPFAVSCSKPAADSNTSNTSTSDSSKPTEGSSESGAPTGERTKISWAMWVSSSVEEDNGAEERLMERMPNVEIDFMPFERATWQDQINTRVAGGDIPDIIYRDSQNVVAQYVKQGIICEVPISKAKEYAPNIYEATKEYGEEVWLAAYADGKNWGLPIMQPSVIAPFSNHWRMDMLEKVGVTEVPTTIQEAEDVFLKIIATDVNGSGSNDTYGLTFRGKDASANLFASIFAAYGVLPSKWMVNDDGTITFGWMRDEIKDGLELLRRWYDMGIIDPEFVTTDNAIFKQKVAGGNIAYHTFATWGRAQAPQGEFYLDAISGDPNARLEVGPALKGPNGDYGYMTWGSITSSTTFGSHLAKDEEKLNLCLQVVDFVSANTDDAEYVRYGVEGTDWERDENGAKVDLYVSDVNKQAQFGSVMLDSTPGVPALQDRYQRTDNAEWGRYALEGTLVPGESYIDWASFFTDTEITSVSADIDPEFLSGIIDIITGTRPLDDYEVIRQKWYDAGGQALTDEYNRAYQEGGAIMDGIIAQID</sequence>
<comment type="caution">
    <text evidence="4">The sequence shown here is derived from an EMBL/GenBank/DDBJ whole genome shotgun (WGS) entry which is preliminary data.</text>
</comment>
<evidence type="ECO:0000313" key="5">
    <source>
        <dbReference type="Proteomes" id="UP000657006"/>
    </source>
</evidence>
<dbReference type="RefSeq" id="WP_177718042.1">
    <property type="nucleotide sequence ID" value="NZ_JACRSQ010000036.1"/>
</dbReference>
<dbReference type="PROSITE" id="PS51257">
    <property type="entry name" value="PROKAR_LIPOPROTEIN"/>
    <property type="match status" value="1"/>
</dbReference>
<dbReference type="PANTHER" id="PTHR43649:SF33">
    <property type="entry name" value="POLYGALACTURONAN_RHAMNOGALACTURONAN-BINDING PROTEIN YTCQ"/>
    <property type="match status" value="1"/>
</dbReference>
<dbReference type="InterPro" id="IPR050490">
    <property type="entry name" value="Bact_solute-bd_prot1"/>
</dbReference>
<keyword evidence="1 3" id="KW-0732">Signal</keyword>
<dbReference type="PANTHER" id="PTHR43649">
    <property type="entry name" value="ARABINOSE-BINDING PROTEIN-RELATED"/>
    <property type="match status" value="1"/>
</dbReference>
<feature type="signal peptide" evidence="3">
    <location>
        <begin position="1"/>
        <end position="23"/>
    </location>
</feature>
<keyword evidence="5" id="KW-1185">Reference proteome</keyword>
<evidence type="ECO:0000313" key="4">
    <source>
        <dbReference type="EMBL" id="MBC8544911.1"/>
    </source>
</evidence>
<name>A0A926I3A0_9FIRM</name>